<evidence type="ECO:0000256" key="4">
    <source>
        <dbReference type="PROSITE-ProRule" id="PRU00284"/>
    </source>
</evidence>
<organism evidence="8 9">
    <name type="scientific">Roseateles depolymerans</name>
    <dbReference type="NCBI Taxonomy" id="76731"/>
    <lineage>
        <taxon>Bacteria</taxon>
        <taxon>Pseudomonadati</taxon>
        <taxon>Pseudomonadota</taxon>
        <taxon>Betaproteobacteria</taxon>
        <taxon>Burkholderiales</taxon>
        <taxon>Sphaerotilaceae</taxon>
        <taxon>Roseateles</taxon>
    </lineage>
</organism>
<evidence type="ECO:0000256" key="5">
    <source>
        <dbReference type="SAM" id="Phobius"/>
    </source>
</evidence>
<proteinExistence type="inferred from homology"/>
<protein>
    <submittedName>
        <fullName evidence="8">Methyl-accepting chemotaxis protein</fullName>
    </submittedName>
</protein>
<feature type="domain" description="HAMP" evidence="7">
    <location>
        <begin position="213"/>
        <end position="265"/>
    </location>
</feature>
<dbReference type="InterPro" id="IPR004089">
    <property type="entry name" value="MCPsignal_dom"/>
</dbReference>
<dbReference type="GO" id="GO:0004888">
    <property type="term" value="F:transmembrane signaling receptor activity"/>
    <property type="evidence" value="ECO:0007669"/>
    <property type="project" value="InterPro"/>
</dbReference>
<dbReference type="PANTHER" id="PTHR43531">
    <property type="entry name" value="PROTEIN ICFG"/>
    <property type="match status" value="1"/>
</dbReference>
<dbReference type="Pfam" id="PF00672">
    <property type="entry name" value="HAMP"/>
    <property type="match status" value="1"/>
</dbReference>
<dbReference type="Pfam" id="PF12729">
    <property type="entry name" value="4HB_MCP_1"/>
    <property type="match status" value="1"/>
</dbReference>
<dbReference type="Gene3D" id="1.10.287.950">
    <property type="entry name" value="Methyl-accepting chemotaxis protein"/>
    <property type="match status" value="1"/>
</dbReference>
<comment type="caution">
    <text evidence="8">The sequence shown here is derived from an EMBL/GenBank/DDBJ whole genome shotgun (WGS) entry which is preliminary data.</text>
</comment>
<dbReference type="AlphaFoldDB" id="A0A2W5DF03"/>
<dbReference type="SMART" id="SM00304">
    <property type="entry name" value="HAMP"/>
    <property type="match status" value="1"/>
</dbReference>
<dbReference type="GO" id="GO:0007165">
    <property type="term" value="P:signal transduction"/>
    <property type="evidence" value="ECO:0007669"/>
    <property type="project" value="UniProtKB-KW"/>
</dbReference>
<dbReference type="FunFam" id="1.10.287.950:FF:000001">
    <property type="entry name" value="Methyl-accepting chemotaxis sensory transducer"/>
    <property type="match status" value="1"/>
</dbReference>
<feature type="transmembrane region" description="Helical" evidence="5">
    <location>
        <begin position="12"/>
        <end position="31"/>
    </location>
</feature>
<dbReference type="PROSITE" id="PS50885">
    <property type="entry name" value="HAMP"/>
    <property type="match status" value="1"/>
</dbReference>
<reference evidence="8 9" key="1">
    <citation type="submission" date="2017-08" db="EMBL/GenBank/DDBJ databases">
        <title>Infants hospitalized years apart are colonized by the same room-sourced microbial strains.</title>
        <authorList>
            <person name="Brooks B."/>
            <person name="Olm M.R."/>
            <person name="Firek B.A."/>
            <person name="Baker R."/>
            <person name="Thomas B.C."/>
            <person name="Morowitz M.J."/>
            <person name="Banfield J.F."/>
        </authorList>
    </citation>
    <scope>NUCLEOTIDE SEQUENCE [LARGE SCALE GENOMIC DNA]</scope>
    <source>
        <strain evidence="8">S2_012_000_R2_81</strain>
    </source>
</reference>
<sequence length="519" mass="55031">MTLLRSLGIGQRLGIAFSISILFSVLLALYARTELLNINDELTLMVEDRLVKVELIESIKRNTLANAIRMRNVVMLSDPARIDSERQIIEKIRVETTALYGKLEPMIRSTRGKELLSNTVSARKQYAASNQVATDLAGRHQNDQARDQLIGDTQPKQEVYLGELEKMMDFQRELMHAAAAKADHMVDFAAVAVLVAAVAAVAFGAGIALLITRSVVAPLRQAVQAAETVAAGDLRLALDTRHRDEPGLLLQALQRMSESLATVVHTVRGNAESVATASSEIAQGNANLSQRTEEQASSLEQTAASMEELGATVRQNNDTAHEASRLAGEAAQAAARGGDVMGQVVDTMAQITESSRKIADIISTIDGIAFQTNILALNAAVEAARAGEQGRGFAVVAGEVRTLAQRSAGAAREIKTLISTSVERVEAGNGLVGQAGSAVGDVVGQVRRVAQLISEISAASAEQSKGISQVGEAVTQLDQVTQQNAALVEESAAAAESLQAQARQLAETVATFKLHPAGH</sequence>
<accession>A0A2W5DF03</accession>
<evidence type="ECO:0000259" key="6">
    <source>
        <dbReference type="PROSITE" id="PS50111"/>
    </source>
</evidence>
<evidence type="ECO:0000313" key="8">
    <source>
        <dbReference type="EMBL" id="PZP28344.1"/>
    </source>
</evidence>
<dbReference type="CDD" id="cd06225">
    <property type="entry name" value="HAMP"/>
    <property type="match status" value="1"/>
</dbReference>
<dbReference type="PANTHER" id="PTHR43531:SF14">
    <property type="entry name" value="METHYL-ACCEPTING CHEMOTAXIS PROTEIN I-RELATED"/>
    <property type="match status" value="1"/>
</dbReference>
<evidence type="ECO:0000313" key="9">
    <source>
        <dbReference type="Proteomes" id="UP000249633"/>
    </source>
</evidence>
<comment type="similarity">
    <text evidence="3">Belongs to the methyl-accepting chemotaxis (MCP) protein family.</text>
</comment>
<dbReference type="SUPFAM" id="SSF58104">
    <property type="entry name" value="Methyl-accepting chemotaxis protein (MCP) signaling domain"/>
    <property type="match status" value="1"/>
</dbReference>
<evidence type="ECO:0000256" key="3">
    <source>
        <dbReference type="ARBA" id="ARBA00029447"/>
    </source>
</evidence>
<feature type="domain" description="Methyl-accepting transducer" evidence="6">
    <location>
        <begin position="270"/>
        <end position="499"/>
    </location>
</feature>
<dbReference type="Pfam" id="PF00015">
    <property type="entry name" value="MCPsignal"/>
    <property type="match status" value="1"/>
</dbReference>
<feature type="transmembrane region" description="Helical" evidence="5">
    <location>
        <begin position="188"/>
        <end position="211"/>
    </location>
</feature>
<keyword evidence="5" id="KW-1133">Transmembrane helix</keyword>
<dbReference type="InterPro" id="IPR024478">
    <property type="entry name" value="HlyB_4HB_MCP"/>
</dbReference>
<dbReference type="InterPro" id="IPR004090">
    <property type="entry name" value="Chemotax_Me-accpt_rcpt"/>
</dbReference>
<comment type="subcellular location">
    <subcellularLocation>
        <location evidence="1">Membrane</location>
    </subcellularLocation>
</comment>
<dbReference type="EMBL" id="QFOD01000023">
    <property type="protein sequence ID" value="PZP28344.1"/>
    <property type="molecule type" value="Genomic_DNA"/>
</dbReference>
<gene>
    <name evidence="8" type="ORF">DI603_19465</name>
</gene>
<dbReference type="PROSITE" id="PS50111">
    <property type="entry name" value="CHEMOTAXIS_TRANSDUC_2"/>
    <property type="match status" value="1"/>
</dbReference>
<dbReference type="CDD" id="cd11386">
    <property type="entry name" value="MCP_signal"/>
    <property type="match status" value="1"/>
</dbReference>
<evidence type="ECO:0000256" key="1">
    <source>
        <dbReference type="ARBA" id="ARBA00004370"/>
    </source>
</evidence>
<dbReference type="InterPro" id="IPR051310">
    <property type="entry name" value="MCP_chemotaxis"/>
</dbReference>
<keyword evidence="4" id="KW-0807">Transducer</keyword>
<dbReference type="CDD" id="cd19411">
    <property type="entry name" value="MCP2201-like_sensor"/>
    <property type="match status" value="1"/>
</dbReference>
<keyword evidence="5" id="KW-0812">Transmembrane</keyword>
<dbReference type="InterPro" id="IPR003660">
    <property type="entry name" value="HAMP_dom"/>
</dbReference>
<dbReference type="Proteomes" id="UP000249633">
    <property type="component" value="Unassembled WGS sequence"/>
</dbReference>
<dbReference type="InterPro" id="IPR047347">
    <property type="entry name" value="YvaQ-like_sensor"/>
</dbReference>
<dbReference type="SMART" id="SM00283">
    <property type="entry name" value="MA"/>
    <property type="match status" value="1"/>
</dbReference>
<keyword evidence="2" id="KW-0488">Methylation</keyword>
<evidence type="ECO:0000259" key="7">
    <source>
        <dbReference type="PROSITE" id="PS50885"/>
    </source>
</evidence>
<name>A0A2W5DF03_9BURK</name>
<dbReference type="PRINTS" id="PR00260">
    <property type="entry name" value="CHEMTRNSDUCR"/>
</dbReference>
<evidence type="ECO:0000256" key="2">
    <source>
        <dbReference type="ARBA" id="ARBA00022481"/>
    </source>
</evidence>
<keyword evidence="5" id="KW-0472">Membrane</keyword>
<dbReference type="GO" id="GO:0006935">
    <property type="term" value="P:chemotaxis"/>
    <property type="evidence" value="ECO:0007669"/>
    <property type="project" value="InterPro"/>
</dbReference>
<dbReference type="GO" id="GO:0005886">
    <property type="term" value="C:plasma membrane"/>
    <property type="evidence" value="ECO:0007669"/>
    <property type="project" value="TreeGrafter"/>
</dbReference>